<keyword evidence="3" id="KW-0862">Zinc</keyword>
<dbReference type="Gene3D" id="3.90.1590.10">
    <property type="entry name" value="glutathione-dependent formaldehyde- activating enzyme (gfa)"/>
    <property type="match status" value="1"/>
</dbReference>
<gene>
    <name evidence="5" type="ORF">C8A01DRAFT_49720</name>
</gene>
<reference evidence="6" key="1">
    <citation type="journal article" date="2023" name="Mol. Phylogenet. Evol.">
        <title>Genome-scale phylogeny and comparative genomics of the fungal order Sordariales.</title>
        <authorList>
            <person name="Hensen N."/>
            <person name="Bonometti L."/>
            <person name="Westerberg I."/>
            <person name="Brannstrom I.O."/>
            <person name="Guillou S."/>
            <person name="Cros-Aarteil S."/>
            <person name="Calhoun S."/>
            <person name="Haridas S."/>
            <person name="Kuo A."/>
            <person name="Mondo S."/>
            <person name="Pangilinan J."/>
            <person name="Riley R."/>
            <person name="LaButti K."/>
            <person name="Andreopoulos B."/>
            <person name="Lipzen A."/>
            <person name="Chen C."/>
            <person name="Yan M."/>
            <person name="Daum C."/>
            <person name="Ng V."/>
            <person name="Clum A."/>
            <person name="Steindorff A."/>
            <person name="Ohm R.A."/>
            <person name="Martin F."/>
            <person name="Silar P."/>
            <person name="Natvig D.O."/>
            <person name="Lalanne C."/>
            <person name="Gautier V."/>
            <person name="Ament-Velasquez S.L."/>
            <person name="Kruys A."/>
            <person name="Hutchinson M.I."/>
            <person name="Powell A.J."/>
            <person name="Barry K."/>
            <person name="Miller A.N."/>
            <person name="Grigoriev I.V."/>
            <person name="Debuchy R."/>
            <person name="Gladieux P."/>
            <person name="Hiltunen Thoren M."/>
            <person name="Johannesson H."/>
        </authorList>
    </citation>
    <scope>NUCLEOTIDE SEQUENCE [LARGE SCALE GENOMIC DNA]</scope>
    <source>
        <strain evidence="6">CBS 284.82</strain>
    </source>
</reference>
<dbReference type="SUPFAM" id="SSF51316">
    <property type="entry name" value="Mss4-like"/>
    <property type="match status" value="1"/>
</dbReference>
<dbReference type="EMBL" id="MU854512">
    <property type="protein sequence ID" value="KAK4033742.1"/>
    <property type="molecule type" value="Genomic_DNA"/>
</dbReference>
<evidence type="ECO:0000313" key="5">
    <source>
        <dbReference type="EMBL" id="KAK4033742.1"/>
    </source>
</evidence>
<evidence type="ECO:0000256" key="2">
    <source>
        <dbReference type="ARBA" id="ARBA00022723"/>
    </source>
</evidence>
<dbReference type="Pfam" id="PF07103">
    <property type="entry name" value="DUF1365"/>
    <property type="match status" value="1"/>
</dbReference>
<protein>
    <recommendedName>
        <fullName evidence="4">CENP-V/GFA domain-containing protein</fullName>
    </recommendedName>
</protein>
<evidence type="ECO:0000313" key="6">
    <source>
        <dbReference type="Proteomes" id="UP001303115"/>
    </source>
</evidence>
<name>A0AAN6PAF2_9PEZI</name>
<comment type="similarity">
    <text evidence="1">Belongs to the Gfa family.</text>
</comment>
<dbReference type="InterPro" id="IPR006913">
    <property type="entry name" value="CENP-V/GFA"/>
</dbReference>
<dbReference type="PROSITE" id="PS51891">
    <property type="entry name" value="CENP_V_GFA"/>
    <property type="match status" value="1"/>
</dbReference>
<evidence type="ECO:0000256" key="1">
    <source>
        <dbReference type="ARBA" id="ARBA00005495"/>
    </source>
</evidence>
<evidence type="ECO:0000259" key="4">
    <source>
        <dbReference type="PROSITE" id="PS51891"/>
    </source>
</evidence>
<dbReference type="GO" id="GO:0046872">
    <property type="term" value="F:metal ion binding"/>
    <property type="evidence" value="ECO:0007669"/>
    <property type="project" value="UniProtKB-KW"/>
</dbReference>
<proteinExistence type="inferred from homology"/>
<comment type="caution">
    <text evidence="5">The sequence shown here is derived from an EMBL/GenBank/DDBJ whole genome shotgun (WGS) entry which is preliminary data.</text>
</comment>
<sequence length="638" mass="70732">MAIYSTLFRPINGPSLRITRKRVDTSRWNGPGKILLFPCQTSHSRIFPKRHSFSYSYLLVGIPVGFKGTAGGMVSVGAKGKPGRSSWLSLALFGSWFTVDAGDYLERGKAELGLRGKLDEYLQTQGTNPATYPYAYLVTAARFLGYHFNPVSFWYLYDADQRLAAMILEVNNTFDERRMYFLTADDAAASPRQRRRITTFKQSWPKDFHVSPFNSRKGSYTLTATDPLSTGSPISATITLLSSKNHPKLVADLSPAGIPLNPSTLTTYQKLRFLAAWWHVGFLTYPRILLQAFVLFFCRGLRVWFRPEPLRGTVCRRATAMEEELEGVFAGYVRHLVGQISSPLVVRYTPAGVVDGNEQVFRSATAAGVGGGGREAGLRVVVEELEVRVLTPVFYSRFVRYTDGVEGLRCECEEGGTVVVSRPELLARLTPKEKPGDLPKSIGFKERVFSRVVQYLRRGKGLGMSGMDGYVLGHESERGREGYRRCVVRVLMAERLAFGSVALLDGGWFLVRAVTYTADVDAPLVTGYDHCDDCQRQSGSTYSLVCVVPKDSLTIKGPIKRWEGTGSSGQSVWRLFCGECGSPIAHDPDAAPSIIALKGGSLDAEIKKTLKPDTEIWTVGKLPFCQENLEKAFTHMPQ</sequence>
<dbReference type="InterPro" id="IPR010775">
    <property type="entry name" value="DUF1365"/>
</dbReference>
<dbReference type="GO" id="GO:0016846">
    <property type="term" value="F:carbon-sulfur lyase activity"/>
    <property type="evidence" value="ECO:0007669"/>
    <property type="project" value="InterPro"/>
</dbReference>
<organism evidence="5 6">
    <name type="scientific">Parachaetomium inaequale</name>
    <dbReference type="NCBI Taxonomy" id="2588326"/>
    <lineage>
        <taxon>Eukaryota</taxon>
        <taxon>Fungi</taxon>
        <taxon>Dikarya</taxon>
        <taxon>Ascomycota</taxon>
        <taxon>Pezizomycotina</taxon>
        <taxon>Sordariomycetes</taxon>
        <taxon>Sordariomycetidae</taxon>
        <taxon>Sordariales</taxon>
        <taxon>Chaetomiaceae</taxon>
        <taxon>Parachaetomium</taxon>
    </lineage>
</organism>
<dbReference type="PANTHER" id="PTHR33973:SF4">
    <property type="entry name" value="OS07G0153300 PROTEIN"/>
    <property type="match status" value="1"/>
</dbReference>
<keyword evidence="2" id="KW-0479">Metal-binding</keyword>
<dbReference type="AlphaFoldDB" id="A0AAN6PAF2"/>
<accession>A0AAN6PAF2</accession>
<feature type="domain" description="CENP-V/GFA" evidence="4">
    <location>
        <begin position="504"/>
        <end position="618"/>
    </location>
</feature>
<dbReference type="Pfam" id="PF04828">
    <property type="entry name" value="GFA"/>
    <property type="match status" value="1"/>
</dbReference>
<dbReference type="InterPro" id="IPR011057">
    <property type="entry name" value="Mss4-like_sf"/>
</dbReference>
<evidence type="ECO:0000256" key="3">
    <source>
        <dbReference type="ARBA" id="ARBA00022833"/>
    </source>
</evidence>
<dbReference type="PANTHER" id="PTHR33973">
    <property type="entry name" value="OS07G0153300 PROTEIN"/>
    <property type="match status" value="1"/>
</dbReference>
<dbReference type="Proteomes" id="UP001303115">
    <property type="component" value="Unassembled WGS sequence"/>
</dbReference>
<keyword evidence="6" id="KW-1185">Reference proteome</keyword>